<dbReference type="Proteomes" id="UP000799421">
    <property type="component" value="Unassembled WGS sequence"/>
</dbReference>
<organism evidence="2 3">
    <name type="scientific">Piedraia hortae CBS 480.64</name>
    <dbReference type="NCBI Taxonomy" id="1314780"/>
    <lineage>
        <taxon>Eukaryota</taxon>
        <taxon>Fungi</taxon>
        <taxon>Dikarya</taxon>
        <taxon>Ascomycota</taxon>
        <taxon>Pezizomycotina</taxon>
        <taxon>Dothideomycetes</taxon>
        <taxon>Dothideomycetidae</taxon>
        <taxon>Capnodiales</taxon>
        <taxon>Piedraiaceae</taxon>
        <taxon>Piedraia</taxon>
    </lineage>
</organism>
<evidence type="ECO:0000256" key="1">
    <source>
        <dbReference type="SAM" id="MobiDB-lite"/>
    </source>
</evidence>
<name>A0A6A7C847_9PEZI</name>
<sequence>MVEFERQRRTMDEDLLTMAQSPHKRALSASWLDYIISCDGGNILMKLGLGEGQTAEPRVLERKHDFLDLALGQSACCAKKSSNKRWKSKQGISSPVPLAKTRAESSSESDSAKSQNWPTKSGIAEKAVILATSKVLDRLPSPNSGLKDSIP</sequence>
<accession>A0A6A7C847</accession>
<feature type="compositionally biased region" description="Low complexity" evidence="1">
    <location>
        <begin position="104"/>
        <end position="114"/>
    </location>
</feature>
<proteinExistence type="predicted"/>
<keyword evidence="3" id="KW-1185">Reference proteome</keyword>
<gene>
    <name evidence="2" type="ORF">K470DRAFT_262052</name>
</gene>
<dbReference type="AlphaFoldDB" id="A0A6A7C847"/>
<dbReference type="EMBL" id="MU005960">
    <property type="protein sequence ID" value="KAF2863681.1"/>
    <property type="molecule type" value="Genomic_DNA"/>
</dbReference>
<evidence type="ECO:0000313" key="2">
    <source>
        <dbReference type="EMBL" id="KAF2863681.1"/>
    </source>
</evidence>
<evidence type="ECO:0000313" key="3">
    <source>
        <dbReference type="Proteomes" id="UP000799421"/>
    </source>
</evidence>
<feature type="region of interest" description="Disordered" evidence="1">
    <location>
        <begin position="79"/>
        <end position="119"/>
    </location>
</feature>
<protein>
    <submittedName>
        <fullName evidence="2">Uncharacterized protein</fullName>
    </submittedName>
</protein>
<reference evidence="2" key="1">
    <citation type="journal article" date="2020" name="Stud. Mycol.">
        <title>101 Dothideomycetes genomes: a test case for predicting lifestyles and emergence of pathogens.</title>
        <authorList>
            <person name="Haridas S."/>
            <person name="Albert R."/>
            <person name="Binder M."/>
            <person name="Bloem J."/>
            <person name="Labutti K."/>
            <person name="Salamov A."/>
            <person name="Andreopoulos B."/>
            <person name="Baker S."/>
            <person name="Barry K."/>
            <person name="Bills G."/>
            <person name="Bluhm B."/>
            <person name="Cannon C."/>
            <person name="Castanera R."/>
            <person name="Culley D."/>
            <person name="Daum C."/>
            <person name="Ezra D."/>
            <person name="Gonzalez J."/>
            <person name="Henrissat B."/>
            <person name="Kuo A."/>
            <person name="Liang C."/>
            <person name="Lipzen A."/>
            <person name="Lutzoni F."/>
            <person name="Magnuson J."/>
            <person name="Mondo S."/>
            <person name="Nolan M."/>
            <person name="Ohm R."/>
            <person name="Pangilinan J."/>
            <person name="Park H.-J."/>
            <person name="Ramirez L."/>
            <person name="Alfaro M."/>
            <person name="Sun H."/>
            <person name="Tritt A."/>
            <person name="Yoshinaga Y."/>
            <person name="Zwiers L.-H."/>
            <person name="Turgeon B."/>
            <person name="Goodwin S."/>
            <person name="Spatafora J."/>
            <person name="Crous P."/>
            <person name="Grigoriev I."/>
        </authorList>
    </citation>
    <scope>NUCLEOTIDE SEQUENCE</scope>
    <source>
        <strain evidence="2">CBS 480.64</strain>
    </source>
</reference>